<keyword evidence="2" id="KW-1185">Reference proteome</keyword>
<proteinExistence type="predicted"/>
<gene>
    <name evidence="1" type="ORF">DFJ65_0655</name>
</gene>
<dbReference type="InterPro" id="IPR036705">
    <property type="entry name" value="Ribosyl_crysJ1_sf"/>
</dbReference>
<dbReference type="EMBL" id="QTUA01000001">
    <property type="protein sequence ID" value="REF29690.1"/>
    <property type="molecule type" value="Genomic_DNA"/>
</dbReference>
<name>A0A3D9UNV7_9MICO</name>
<sequence length="133" mass="14380">MNVIVDTFAEAPVTKVDAYFTRAAGEVDLAHLREVGSNGRAHRVLAAAMYLATCEVDLDGAIEFARQTADPDGVAAVAGALIGASTGVTPWMDLQFAKHEYAWHIEVLVRDMFVVALTADQPLMEMAVQYPGW</sequence>
<comment type="caution">
    <text evidence="1">The sequence shown here is derived from an EMBL/GenBank/DDBJ whole genome shotgun (WGS) entry which is preliminary data.</text>
</comment>
<evidence type="ECO:0000313" key="1">
    <source>
        <dbReference type="EMBL" id="REF29690.1"/>
    </source>
</evidence>
<protein>
    <recommendedName>
        <fullName evidence="3">ADP-ribosylglycohydrolase</fullName>
    </recommendedName>
</protein>
<dbReference type="Proteomes" id="UP000256253">
    <property type="component" value="Unassembled WGS sequence"/>
</dbReference>
<reference evidence="1 2" key="1">
    <citation type="submission" date="2018-08" db="EMBL/GenBank/DDBJ databases">
        <title>Sequencing the genomes of 1000 actinobacteria strains.</title>
        <authorList>
            <person name="Klenk H.-P."/>
        </authorList>
    </citation>
    <scope>NUCLEOTIDE SEQUENCE [LARGE SCALE GENOMIC DNA]</scope>
    <source>
        <strain evidence="1 2">DSM 22967</strain>
    </source>
</reference>
<evidence type="ECO:0000313" key="2">
    <source>
        <dbReference type="Proteomes" id="UP000256253"/>
    </source>
</evidence>
<dbReference type="SUPFAM" id="SSF101478">
    <property type="entry name" value="ADP-ribosylglycohydrolase"/>
    <property type="match status" value="1"/>
</dbReference>
<dbReference type="RefSeq" id="WP_115921781.1">
    <property type="nucleotide sequence ID" value="NZ_QTUA01000001.1"/>
</dbReference>
<evidence type="ECO:0008006" key="3">
    <source>
        <dbReference type="Google" id="ProtNLM"/>
    </source>
</evidence>
<organism evidence="1 2">
    <name type="scientific">Calidifontibacter indicus</name>
    <dbReference type="NCBI Taxonomy" id="419650"/>
    <lineage>
        <taxon>Bacteria</taxon>
        <taxon>Bacillati</taxon>
        <taxon>Actinomycetota</taxon>
        <taxon>Actinomycetes</taxon>
        <taxon>Micrococcales</taxon>
        <taxon>Dermacoccaceae</taxon>
        <taxon>Calidifontibacter</taxon>
    </lineage>
</organism>
<dbReference type="Gene3D" id="1.10.4080.10">
    <property type="entry name" value="ADP-ribosylation/Crystallin J1"/>
    <property type="match status" value="1"/>
</dbReference>
<accession>A0A3D9UNV7</accession>
<dbReference type="AlphaFoldDB" id="A0A3D9UNV7"/>